<accession>A0ABD3EY75</accession>
<evidence type="ECO:0000313" key="2">
    <source>
        <dbReference type="EMBL" id="KAL3658286.1"/>
    </source>
</evidence>
<feature type="region of interest" description="Disordered" evidence="1">
    <location>
        <begin position="1"/>
        <end position="68"/>
    </location>
</feature>
<feature type="compositionally biased region" description="Low complexity" evidence="1">
    <location>
        <begin position="1"/>
        <end position="18"/>
    </location>
</feature>
<dbReference type="EMBL" id="JBIMZQ010000055">
    <property type="protein sequence ID" value="KAL3658286.1"/>
    <property type="molecule type" value="Genomic_DNA"/>
</dbReference>
<feature type="compositionally biased region" description="Low complexity" evidence="1">
    <location>
        <begin position="42"/>
        <end position="55"/>
    </location>
</feature>
<sequence length="129" mass="13376">MPTSGDTSSGRTSSPSDRQISPARSADQESQSETLPPPPEPSSEIEYSSMSSTEEPQTEDIELSEVMPKSPAFSDNVVVWLTSDSGVVVENLAACVASSGQELAACEVNSWTSQIASSAPTAAGSAAFF</sequence>
<reference evidence="2 3" key="1">
    <citation type="submission" date="2024-09" db="EMBL/GenBank/DDBJ databases">
        <title>Genome sequencing and assembly of Phytophthora oleae, isolate VK10A, causative agent of rot of olive drupes.</title>
        <authorList>
            <person name="Conti Taguali S."/>
            <person name="Riolo M."/>
            <person name="La Spada F."/>
            <person name="Cacciola S.O."/>
            <person name="Dionisio G."/>
        </authorList>
    </citation>
    <scope>NUCLEOTIDE SEQUENCE [LARGE SCALE GENOMIC DNA]</scope>
    <source>
        <strain evidence="2 3">VK10A</strain>
    </source>
</reference>
<proteinExistence type="predicted"/>
<evidence type="ECO:0000313" key="3">
    <source>
        <dbReference type="Proteomes" id="UP001632037"/>
    </source>
</evidence>
<evidence type="ECO:0000256" key="1">
    <source>
        <dbReference type="SAM" id="MobiDB-lite"/>
    </source>
</evidence>
<comment type="caution">
    <text evidence="2">The sequence shown here is derived from an EMBL/GenBank/DDBJ whole genome shotgun (WGS) entry which is preliminary data.</text>
</comment>
<name>A0ABD3EY75_9STRA</name>
<gene>
    <name evidence="2" type="ORF">V7S43_016675</name>
</gene>
<organism evidence="2 3">
    <name type="scientific">Phytophthora oleae</name>
    <dbReference type="NCBI Taxonomy" id="2107226"/>
    <lineage>
        <taxon>Eukaryota</taxon>
        <taxon>Sar</taxon>
        <taxon>Stramenopiles</taxon>
        <taxon>Oomycota</taxon>
        <taxon>Peronosporomycetes</taxon>
        <taxon>Peronosporales</taxon>
        <taxon>Peronosporaceae</taxon>
        <taxon>Phytophthora</taxon>
    </lineage>
</organism>
<dbReference type="AlphaFoldDB" id="A0ABD3EY75"/>
<protein>
    <submittedName>
        <fullName evidence="2">Uncharacterized protein</fullName>
    </submittedName>
</protein>
<dbReference type="Proteomes" id="UP001632037">
    <property type="component" value="Unassembled WGS sequence"/>
</dbReference>
<keyword evidence="3" id="KW-1185">Reference proteome</keyword>